<dbReference type="SMART" id="SM01130">
    <property type="entry name" value="DHDPS"/>
    <property type="match status" value="1"/>
</dbReference>
<dbReference type="Pfam" id="PF00701">
    <property type="entry name" value="DHDPS"/>
    <property type="match status" value="1"/>
</dbReference>
<dbReference type="CDD" id="cd00408">
    <property type="entry name" value="DHDPS-like"/>
    <property type="match status" value="1"/>
</dbReference>
<gene>
    <name evidence="5" type="ORF">SAMN05443550_11124</name>
</gene>
<name>A0A1H4GQT3_9SPHI</name>
<dbReference type="PANTHER" id="PTHR12128:SF72">
    <property type="entry name" value="DIHYDRODIPICOLINATE SYNTHASE"/>
    <property type="match status" value="1"/>
</dbReference>
<evidence type="ECO:0000256" key="1">
    <source>
        <dbReference type="ARBA" id="ARBA00023239"/>
    </source>
</evidence>
<organism evidence="5 6">
    <name type="scientific">Pedobacter hartonius</name>
    <dbReference type="NCBI Taxonomy" id="425514"/>
    <lineage>
        <taxon>Bacteria</taxon>
        <taxon>Pseudomonadati</taxon>
        <taxon>Bacteroidota</taxon>
        <taxon>Sphingobacteriia</taxon>
        <taxon>Sphingobacteriales</taxon>
        <taxon>Sphingobacteriaceae</taxon>
        <taxon>Pedobacter</taxon>
    </lineage>
</organism>
<dbReference type="PIRSF" id="PIRSF001365">
    <property type="entry name" value="DHDPS"/>
    <property type="match status" value="1"/>
</dbReference>
<dbReference type="Proteomes" id="UP000198850">
    <property type="component" value="Unassembled WGS sequence"/>
</dbReference>
<keyword evidence="6" id="KW-1185">Reference proteome</keyword>
<keyword evidence="1 2" id="KW-0456">Lyase</keyword>
<accession>A0A1H4GQT3</accession>
<dbReference type="InterPro" id="IPR013785">
    <property type="entry name" value="Aldolase_TIM"/>
</dbReference>
<sequence>MNIDFWAGVFPAITTKFTSEEELDLDACNRGIEAQLEAGVNGIVIGGSLGEASTLSEEEKFILLAETVKTVAGRVPVIFSIAEQATRVAVYHAKKGEELGASGLMLLPPLRYYASSEETLTYFGTVAESTTLPIMIYNNPIDYKIHVTLDMFAELEKYSNITAVKESTRDVSNITRMINRFGERYKIFTGVDPLALESLLVGAHGWVAGLVDAFPKETVAVFRLAKSGRNEEAVAIYRWFMPLLDLDIQPKLVQYIKLAEAATGTGTEYVRAPRLVITGEEREQVLKVINDALAVRPVLPEGSWG</sequence>
<dbReference type="PRINTS" id="PR00146">
    <property type="entry name" value="DHPICSNTHASE"/>
</dbReference>
<evidence type="ECO:0000256" key="3">
    <source>
        <dbReference type="PIRSR" id="PIRSR001365-1"/>
    </source>
</evidence>
<dbReference type="OrthoDB" id="9778880at2"/>
<dbReference type="RefSeq" id="WP_090558987.1">
    <property type="nucleotide sequence ID" value="NZ_FNRA01000011.1"/>
</dbReference>
<dbReference type="InterPro" id="IPR002220">
    <property type="entry name" value="DapA-like"/>
</dbReference>
<evidence type="ECO:0000313" key="5">
    <source>
        <dbReference type="EMBL" id="SEB11897.1"/>
    </source>
</evidence>
<dbReference type="GO" id="GO:0008840">
    <property type="term" value="F:4-hydroxy-tetrahydrodipicolinate synthase activity"/>
    <property type="evidence" value="ECO:0007669"/>
    <property type="project" value="TreeGrafter"/>
</dbReference>
<feature type="binding site" evidence="4">
    <location>
        <position position="207"/>
    </location>
    <ligand>
        <name>pyruvate</name>
        <dbReference type="ChEBI" id="CHEBI:15361"/>
    </ligand>
</feature>
<comment type="similarity">
    <text evidence="2">Belongs to the DapA family.</text>
</comment>
<evidence type="ECO:0000256" key="4">
    <source>
        <dbReference type="PIRSR" id="PIRSR001365-2"/>
    </source>
</evidence>
<dbReference type="EMBL" id="FNRA01000011">
    <property type="protein sequence ID" value="SEB11897.1"/>
    <property type="molecule type" value="Genomic_DNA"/>
</dbReference>
<feature type="active site" description="Proton donor/acceptor" evidence="3">
    <location>
        <position position="137"/>
    </location>
</feature>
<evidence type="ECO:0000313" key="6">
    <source>
        <dbReference type="Proteomes" id="UP000198850"/>
    </source>
</evidence>
<feature type="active site" description="Schiff-base intermediate with substrate" evidence="3">
    <location>
        <position position="165"/>
    </location>
</feature>
<dbReference type="AlphaFoldDB" id="A0A1H4GQT3"/>
<dbReference type="Gene3D" id="3.20.20.70">
    <property type="entry name" value="Aldolase class I"/>
    <property type="match status" value="1"/>
</dbReference>
<proteinExistence type="inferred from homology"/>
<dbReference type="STRING" id="425514.SAMN05443550_11124"/>
<protein>
    <submittedName>
        <fullName evidence="5">4-hydroxy-tetrahydrodipicolinate synthase</fullName>
    </submittedName>
</protein>
<reference evidence="5 6" key="1">
    <citation type="submission" date="2016-10" db="EMBL/GenBank/DDBJ databases">
        <authorList>
            <person name="de Groot N.N."/>
        </authorList>
    </citation>
    <scope>NUCLEOTIDE SEQUENCE [LARGE SCALE GENOMIC DNA]</scope>
    <source>
        <strain evidence="5 6">DSM 19033</strain>
    </source>
</reference>
<evidence type="ECO:0000256" key="2">
    <source>
        <dbReference type="PIRNR" id="PIRNR001365"/>
    </source>
</evidence>
<dbReference type="PANTHER" id="PTHR12128">
    <property type="entry name" value="DIHYDRODIPICOLINATE SYNTHASE"/>
    <property type="match status" value="1"/>
</dbReference>
<dbReference type="SUPFAM" id="SSF51569">
    <property type="entry name" value="Aldolase"/>
    <property type="match status" value="1"/>
</dbReference>